<comment type="subcellular location">
    <subcellularLocation>
        <location evidence="1 6">Endoplasmic reticulum membrane</location>
        <topology evidence="1 6">Multi-pass membrane protein</topology>
    </subcellularLocation>
</comment>
<evidence type="ECO:0000256" key="4">
    <source>
        <dbReference type="ARBA" id="ARBA00022989"/>
    </source>
</evidence>
<dbReference type="AlphaFoldDB" id="A0A6J1EUI3"/>
<evidence type="ECO:0000256" key="1">
    <source>
        <dbReference type="ARBA" id="ARBA00004477"/>
    </source>
</evidence>
<keyword evidence="8" id="KW-1185">Reference proteome</keyword>
<keyword evidence="3 6" id="KW-0256">Endoplasmic reticulum</keyword>
<comment type="caution">
    <text evidence="6">Lacks conserved residue(s) required for the propagation of feature annotation.</text>
</comment>
<feature type="domain" description="Reticulon" evidence="7">
    <location>
        <begin position="139"/>
        <end position="326"/>
    </location>
</feature>
<dbReference type="PANTHER" id="PTHR10994">
    <property type="entry name" value="RETICULON"/>
    <property type="match status" value="1"/>
</dbReference>
<protein>
    <recommendedName>
        <fullName evidence="6">Reticulon-like protein</fullName>
    </recommendedName>
</protein>
<dbReference type="InterPro" id="IPR045064">
    <property type="entry name" value="Reticulon-like"/>
</dbReference>
<evidence type="ECO:0000259" key="7">
    <source>
        <dbReference type="PROSITE" id="PS50845"/>
    </source>
</evidence>
<dbReference type="PROSITE" id="PS50845">
    <property type="entry name" value="RETICULON"/>
    <property type="match status" value="1"/>
</dbReference>
<dbReference type="Pfam" id="PF02453">
    <property type="entry name" value="Reticulon"/>
    <property type="match status" value="1"/>
</dbReference>
<organism evidence="8 9">
    <name type="scientific">Cucurbita moschata</name>
    <name type="common">Winter crookneck squash</name>
    <name type="synonym">Cucurbita pepo var. moschata</name>
    <dbReference type="NCBI Taxonomy" id="3662"/>
    <lineage>
        <taxon>Eukaryota</taxon>
        <taxon>Viridiplantae</taxon>
        <taxon>Streptophyta</taxon>
        <taxon>Embryophyta</taxon>
        <taxon>Tracheophyta</taxon>
        <taxon>Spermatophyta</taxon>
        <taxon>Magnoliopsida</taxon>
        <taxon>eudicotyledons</taxon>
        <taxon>Gunneridae</taxon>
        <taxon>Pentapetalae</taxon>
        <taxon>rosids</taxon>
        <taxon>fabids</taxon>
        <taxon>Cucurbitales</taxon>
        <taxon>Cucurbitaceae</taxon>
        <taxon>Cucurbiteae</taxon>
        <taxon>Cucurbita</taxon>
    </lineage>
</organism>
<gene>
    <name evidence="9" type="primary">LOC111437687</name>
</gene>
<sequence>MWNRTSNHPIVQRGKFKKLGIRLDPLSVFVRRQLIILFFSDKRLAVDQKAFAIGVRQHAKLNATHSEFSYLGRWWPANNFRTMSENVPAKDLPQNFSEAPAERGHKAESVSSPCSVAGRKKRIFGRKKSIHHLLGGGKCADVLLWKNKKISASVLTGATIIWILFEWLSYHFLTIVCFALVLGMLFQFIWTNASGFLDRTSSNVPHLDLPVELFVEIAVSFAVEANRALHFLQDIACNGDLKQFLGAVVSLWAGAVISSWSNFITVLYVGFVAAHTVPILYEKYEDEVDTFAFNVFDQLCGHFQKLDSSVFSKIPRGGPLPEKKHE</sequence>
<evidence type="ECO:0000256" key="2">
    <source>
        <dbReference type="ARBA" id="ARBA00022692"/>
    </source>
</evidence>
<reference evidence="9" key="1">
    <citation type="submission" date="2025-08" db="UniProtKB">
        <authorList>
            <consortium name="RefSeq"/>
        </authorList>
    </citation>
    <scope>IDENTIFICATION</scope>
    <source>
        <tissue evidence="9">Young leaves</tissue>
    </source>
</reference>
<dbReference type="Proteomes" id="UP000504609">
    <property type="component" value="Unplaced"/>
</dbReference>
<dbReference type="KEGG" id="cmos:111437687"/>
<evidence type="ECO:0000256" key="3">
    <source>
        <dbReference type="ARBA" id="ARBA00022824"/>
    </source>
</evidence>
<dbReference type="GO" id="GO:0005789">
    <property type="term" value="C:endoplasmic reticulum membrane"/>
    <property type="evidence" value="ECO:0007669"/>
    <property type="project" value="UniProtKB-SubCell"/>
</dbReference>
<evidence type="ECO:0000313" key="8">
    <source>
        <dbReference type="Proteomes" id="UP000504609"/>
    </source>
</evidence>
<keyword evidence="5 6" id="KW-0472">Membrane</keyword>
<evidence type="ECO:0000256" key="6">
    <source>
        <dbReference type="RuleBase" id="RU363132"/>
    </source>
</evidence>
<dbReference type="GO" id="GO:0009617">
    <property type="term" value="P:response to bacterium"/>
    <property type="evidence" value="ECO:0007669"/>
    <property type="project" value="InterPro"/>
</dbReference>
<dbReference type="RefSeq" id="XP_022931539.1">
    <property type="nucleotide sequence ID" value="XM_023075771.1"/>
</dbReference>
<dbReference type="InterPro" id="IPR003388">
    <property type="entry name" value="Reticulon"/>
</dbReference>
<feature type="transmembrane region" description="Helical" evidence="6">
    <location>
        <begin position="171"/>
        <end position="190"/>
    </location>
</feature>
<dbReference type="GeneID" id="111437687"/>
<dbReference type="PANTHER" id="PTHR10994:SF62">
    <property type="entry name" value="RETICULON-LIKE PROTEIN B8"/>
    <property type="match status" value="1"/>
</dbReference>
<accession>A0A6J1EUI3</accession>
<proteinExistence type="predicted"/>
<name>A0A6J1EUI3_CUCMO</name>
<evidence type="ECO:0000256" key="5">
    <source>
        <dbReference type="ARBA" id="ARBA00023136"/>
    </source>
</evidence>
<evidence type="ECO:0000313" key="9">
    <source>
        <dbReference type="RefSeq" id="XP_022931539.1"/>
    </source>
</evidence>
<keyword evidence="4 6" id="KW-1133">Transmembrane helix</keyword>
<keyword evidence="2 6" id="KW-0812">Transmembrane</keyword>